<dbReference type="Gene3D" id="3.40.30.10">
    <property type="entry name" value="Glutaredoxin"/>
    <property type="match status" value="1"/>
</dbReference>
<organism evidence="2 3">
    <name type="scientific">Dictyobacter formicarum</name>
    <dbReference type="NCBI Taxonomy" id="2778368"/>
    <lineage>
        <taxon>Bacteria</taxon>
        <taxon>Bacillati</taxon>
        <taxon>Chloroflexota</taxon>
        <taxon>Ktedonobacteria</taxon>
        <taxon>Ktedonobacterales</taxon>
        <taxon>Dictyobacteraceae</taxon>
        <taxon>Dictyobacter</taxon>
    </lineage>
</organism>
<reference evidence="2 3" key="1">
    <citation type="journal article" date="2021" name="Int. J. Syst. Evol. Microbiol.">
        <title>Reticulibacter mediterranei gen. nov., sp. nov., within the new family Reticulibacteraceae fam. nov., and Ktedonospora formicarum gen. nov., sp. nov., Ktedonobacter robiniae sp. nov., Dictyobacter formicarum sp. nov. and Dictyobacter arantiisoli sp. nov., belonging to the class Ktedonobacteria.</title>
        <authorList>
            <person name="Yabe S."/>
            <person name="Zheng Y."/>
            <person name="Wang C.M."/>
            <person name="Sakai Y."/>
            <person name="Abe K."/>
            <person name="Yokota A."/>
            <person name="Donadio S."/>
            <person name="Cavaletti L."/>
            <person name="Monciardini P."/>
        </authorList>
    </citation>
    <scope>NUCLEOTIDE SEQUENCE [LARGE SCALE GENOMIC DNA]</scope>
    <source>
        <strain evidence="2 3">SOSP1-9</strain>
    </source>
</reference>
<accession>A0ABQ3V972</accession>
<dbReference type="Proteomes" id="UP000635565">
    <property type="component" value="Unassembled WGS sequence"/>
</dbReference>
<dbReference type="Pfam" id="PF01323">
    <property type="entry name" value="DSBA"/>
    <property type="match status" value="1"/>
</dbReference>
<keyword evidence="3" id="KW-1185">Reference proteome</keyword>
<evidence type="ECO:0000313" key="3">
    <source>
        <dbReference type="Proteomes" id="UP000635565"/>
    </source>
</evidence>
<evidence type="ECO:0000259" key="1">
    <source>
        <dbReference type="Pfam" id="PF01323"/>
    </source>
</evidence>
<comment type="caution">
    <text evidence="2">The sequence shown here is derived from an EMBL/GenBank/DDBJ whole genome shotgun (WGS) entry which is preliminary data.</text>
</comment>
<evidence type="ECO:0000313" key="2">
    <source>
        <dbReference type="EMBL" id="GHO82667.1"/>
    </source>
</evidence>
<name>A0ABQ3V972_9CHLR</name>
<dbReference type="InterPro" id="IPR001853">
    <property type="entry name" value="DSBA-like_thioredoxin_dom"/>
</dbReference>
<gene>
    <name evidence="2" type="ORF">KSZ_06730</name>
</gene>
<dbReference type="SUPFAM" id="SSF52833">
    <property type="entry name" value="Thioredoxin-like"/>
    <property type="match status" value="1"/>
</dbReference>
<proteinExistence type="predicted"/>
<dbReference type="EMBL" id="BNJJ01000002">
    <property type="protein sequence ID" value="GHO82667.1"/>
    <property type="molecule type" value="Genomic_DNA"/>
</dbReference>
<dbReference type="PANTHER" id="PTHR13887:SF41">
    <property type="entry name" value="THIOREDOXIN SUPERFAMILY PROTEIN"/>
    <property type="match status" value="1"/>
</dbReference>
<protein>
    <recommendedName>
        <fullName evidence="1">DSBA-like thioredoxin domain-containing protein</fullName>
    </recommendedName>
</protein>
<dbReference type="PANTHER" id="PTHR13887">
    <property type="entry name" value="GLUTATHIONE S-TRANSFERASE KAPPA"/>
    <property type="match status" value="1"/>
</dbReference>
<dbReference type="InterPro" id="IPR036249">
    <property type="entry name" value="Thioredoxin-like_sf"/>
</dbReference>
<sequence length="176" mass="19456">MMIHWRAFMLRPPGSPPQSTQIRAMVEQEHAYMKKQIQAEFGFDLHPGPIGISTYAAHLATKYAEAQGKGDAFHTTVMNAYWREGQSVDGKELLKHIATQVGLKSKDLATALETTTWAEAVQADIALADKNAITGVPALVFSEKYLVLGAQPEQVLKRVIAAIRKEAQNGKEREEI</sequence>
<feature type="domain" description="DSBA-like thioredoxin" evidence="1">
    <location>
        <begin position="3"/>
        <end position="160"/>
    </location>
</feature>